<dbReference type="EMBL" id="ML977703">
    <property type="protein sequence ID" value="KAF1993448.1"/>
    <property type="molecule type" value="Genomic_DNA"/>
</dbReference>
<gene>
    <name evidence="1" type="ORF">P154DRAFT_567993</name>
</gene>
<evidence type="ECO:0000313" key="2">
    <source>
        <dbReference type="Proteomes" id="UP000799779"/>
    </source>
</evidence>
<name>A0A6A5VXL9_9PLEO</name>
<reference evidence="1" key="1">
    <citation type="journal article" date="2020" name="Stud. Mycol.">
        <title>101 Dothideomycetes genomes: a test case for predicting lifestyles and emergence of pathogens.</title>
        <authorList>
            <person name="Haridas S."/>
            <person name="Albert R."/>
            <person name="Binder M."/>
            <person name="Bloem J."/>
            <person name="Labutti K."/>
            <person name="Salamov A."/>
            <person name="Andreopoulos B."/>
            <person name="Baker S."/>
            <person name="Barry K."/>
            <person name="Bills G."/>
            <person name="Bluhm B."/>
            <person name="Cannon C."/>
            <person name="Castanera R."/>
            <person name="Culley D."/>
            <person name="Daum C."/>
            <person name="Ezra D."/>
            <person name="Gonzalez J."/>
            <person name="Henrissat B."/>
            <person name="Kuo A."/>
            <person name="Liang C."/>
            <person name="Lipzen A."/>
            <person name="Lutzoni F."/>
            <person name="Magnuson J."/>
            <person name="Mondo S."/>
            <person name="Nolan M."/>
            <person name="Ohm R."/>
            <person name="Pangilinan J."/>
            <person name="Park H.-J."/>
            <person name="Ramirez L."/>
            <person name="Alfaro M."/>
            <person name="Sun H."/>
            <person name="Tritt A."/>
            <person name="Yoshinaga Y."/>
            <person name="Zwiers L.-H."/>
            <person name="Turgeon B."/>
            <person name="Goodwin S."/>
            <person name="Spatafora J."/>
            <person name="Crous P."/>
            <person name="Grigoriev I."/>
        </authorList>
    </citation>
    <scope>NUCLEOTIDE SEQUENCE</scope>
    <source>
        <strain evidence="1">CBS 123094</strain>
    </source>
</reference>
<dbReference type="AlphaFoldDB" id="A0A6A5VXL9"/>
<protein>
    <recommendedName>
        <fullName evidence="3">F-box domain-containing protein</fullName>
    </recommendedName>
</protein>
<sequence length="287" mass="32936">MGTSNSPFRFLDLPKELRLMVYDRIPIITKHSTFTRSNYTEQVNSHHPLVYTFIIITQSISISILTTNHQIHSEASDIIAKKVADVLSKRPKIMVSIQNLANLWEYGGPLIPLHGYAFALRRNPAVQFATYIEEAIQSWTSVKYRTRNFLAYPYHRYHGSVVSNLEIVACMTKLSQKMAYGPGFVGNDMLHPLEIGVMLDDNDSLGAMVRKVAETANLKHDQFHNYKFSLGIRFLGLHRSDIVLDHVKSLLWDRIPKPKICKYYMASACDVVDEKEWDQDWAEGARF</sequence>
<proteinExistence type="predicted"/>
<organism evidence="1 2">
    <name type="scientific">Amniculicola lignicola CBS 123094</name>
    <dbReference type="NCBI Taxonomy" id="1392246"/>
    <lineage>
        <taxon>Eukaryota</taxon>
        <taxon>Fungi</taxon>
        <taxon>Dikarya</taxon>
        <taxon>Ascomycota</taxon>
        <taxon>Pezizomycotina</taxon>
        <taxon>Dothideomycetes</taxon>
        <taxon>Pleosporomycetidae</taxon>
        <taxon>Pleosporales</taxon>
        <taxon>Amniculicolaceae</taxon>
        <taxon>Amniculicola</taxon>
    </lineage>
</organism>
<dbReference type="OrthoDB" id="5314997at2759"/>
<evidence type="ECO:0000313" key="1">
    <source>
        <dbReference type="EMBL" id="KAF1993448.1"/>
    </source>
</evidence>
<keyword evidence="2" id="KW-1185">Reference proteome</keyword>
<accession>A0A6A5VXL9</accession>
<dbReference type="Proteomes" id="UP000799779">
    <property type="component" value="Unassembled WGS sequence"/>
</dbReference>
<evidence type="ECO:0008006" key="3">
    <source>
        <dbReference type="Google" id="ProtNLM"/>
    </source>
</evidence>